<proteinExistence type="predicted"/>
<gene>
    <name evidence="2" type="ORF">CC84DRAFT_1159846</name>
</gene>
<feature type="region of interest" description="Disordered" evidence="1">
    <location>
        <begin position="1"/>
        <end position="21"/>
    </location>
</feature>
<dbReference type="GeneID" id="28760832"/>
<dbReference type="EMBL" id="KV441548">
    <property type="protein sequence ID" value="OAG12558.1"/>
    <property type="molecule type" value="Genomic_DNA"/>
</dbReference>
<sequence length="139" mass="14930">MNNTNGNTTSPRPECHYSKGNINTTSLPENGSWVAIADAYPNYTRAMAQCCGADHPSDFYGPDACFRYCNVTDGPDGRNVKNVSDCLTDTFGIPWWWVHSRAQYNHDLDGAAVRLGNGGGKMGLLVLIVGLLGVFGGGI</sequence>
<reference evidence="2 3" key="1">
    <citation type="submission" date="2016-05" db="EMBL/GenBank/DDBJ databases">
        <title>Comparative analysis of secretome profiles of manganese(II)-oxidizing ascomycete fungi.</title>
        <authorList>
            <consortium name="DOE Joint Genome Institute"/>
            <person name="Zeiner C.A."/>
            <person name="Purvine S.O."/>
            <person name="Zink E.M."/>
            <person name="Wu S."/>
            <person name="Pasa-Tolic L."/>
            <person name="Chaput D.L."/>
            <person name="Haridas S."/>
            <person name="Grigoriev I.V."/>
            <person name="Santelli C.M."/>
            <person name="Hansel C.M."/>
        </authorList>
    </citation>
    <scope>NUCLEOTIDE SEQUENCE [LARGE SCALE GENOMIC DNA]</scope>
    <source>
        <strain evidence="2 3">AP3s5-JAC2a</strain>
    </source>
</reference>
<dbReference type="InParanoid" id="A0A177CZQ8"/>
<dbReference type="Proteomes" id="UP000077069">
    <property type="component" value="Unassembled WGS sequence"/>
</dbReference>
<feature type="compositionally biased region" description="Polar residues" evidence="1">
    <location>
        <begin position="1"/>
        <end position="11"/>
    </location>
</feature>
<dbReference type="OrthoDB" id="416585at2759"/>
<evidence type="ECO:0000256" key="1">
    <source>
        <dbReference type="SAM" id="MobiDB-lite"/>
    </source>
</evidence>
<protein>
    <submittedName>
        <fullName evidence="2">Uncharacterized protein</fullName>
    </submittedName>
</protein>
<dbReference type="RefSeq" id="XP_018042923.1">
    <property type="nucleotide sequence ID" value="XM_018177346.1"/>
</dbReference>
<organism evidence="2 3">
    <name type="scientific">Paraphaeosphaeria sporulosa</name>
    <dbReference type="NCBI Taxonomy" id="1460663"/>
    <lineage>
        <taxon>Eukaryota</taxon>
        <taxon>Fungi</taxon>
        <taxon>Dikarya</taxon>
        <taxon>Ascomycota</taxon>
        <taxon>Pezizomycotina</taxon>
        <taxon>Dothideomycetes</taxon>
        <taxon>Pleosporomycetidae</taxon>
        <taxon>Pleosporales</taxon>
        <taxon>Massarineae</taxon>
        <taxon>Didymosphaeriaceae</taxon>
        <taxon>Paraphaeosphaeria</taxon>
    </lineage>
</organism>
<accession>A0A177CZQ8</accession>
<evidence type="ECO:0000313" key="3">
    <source>
        <dbReference type="Proteomes" id="UP000077069"/>
    </source>
</evidence>
<name>A0A177CZQ8_9PLEO</name>
<dbReference type="AlphaFoldDB" id="A0A177CZQ8"/>
<evidence type="ECO:0000313" key="2">
    <source>
        <dbReference type="EMBL" id="OAG12558.1"/>
    </source>
</evidence>
<keyword evidence="3" id="KW-1185">Reference proteome</keyword>